<evidence type="ECO:0000259" key="9">
    <source>
        <dbReference type="PROSITE" id="PS50011"/>
    </source>
</evidence>
<evidence type="ECO:0000256" key="1">
    <source>
        <dbReference type="ARBA" id="ARBA00022527"/>
    </source>
</evidence>
<evidence type="ECO:0000256" key="4">
    <source>
        <dbReference type="ARBA" id="ARBA00022741"/>
    </source>
</evidence>
<name>A0A086K2N1_TOXGO</name>
<dbReference type="Gene3D" id="1.10.510.10">
    <property type="entry name" value="Transferase(Phosphotransferase) domain 1"/>
    <property type="match status" value="1"/>
</dbReference>
<keyword evidence="4 7" id="KW-0547">Nucleotide-binding</keyword>
<comment type="similarity">
    <text evidence="8">Belongs to the protein kinase superfamily.</text>
</comment>
<dbReference type="PROSITE" id="PS50011">
    <property type="entry name" value="PROTEIN_KINASE_DOM"/>
    <property type="match status" value="1"/>
</dbReference>
<keyword evidence="5 10" id="KW-0418">Kinase</keyword>
<dbReference type="GO" id="GO:0004674">
    <property type="term" value="F:protein serine/threonine kinase activity"/>
    <property type="evidence" value="ECO:0007669"/>
    <property type="project" value="UniProtKB-KW"/>
</dbReference>
<protein>
    <submittedName>
        <fullName evidence="10">Rhoptry kinase family protein ROP41</fullName>
        <ecNumber evidence="10">2.7.11.1</ecNumber>
    </submittedName>
</protein>
<gene>
    <name evidence="10" type="ORF">TGDOM2_266100</name>
</gene>
<dbReference type="InterPro" id="IPR011009">
    <property type="entry name" value="Kinase-like_dom_sf"/>
</dbReference>
<dbReference type="InterPro" id="IPR008271">
    <property type="entry name" value="Ser/Thr_kinase_AS"/>
</dbReference>
<dbReference type="EC" id="2.7.11.1" evidence="10"/>
<dbReference type="InterPro" id="IPR017441">
    <property type="entry name" value="Protein_kinase_ATP_BS"/>
</dbReference>
<dbReference type="VEuPathDB" id="ToxoDB:TGDOM2_266100"/>
<keyword evidence="1 8" id="KW-0723">Serine/threonine-protein kinase</keyword>
<dbReference type="Proteomes" id="UP000028837">
    <property type="component" value="Unassembled WGS sequence"/>
</dbReference>
<feature type="domain" description="Protein kinase" evidence="9">
    <location>
        <begin position="178"/>
        <end position="489"/>
    </location>
</feature>
<evidence type="ECO:0000313" key="10">
    <source>
        <dbReference type="EMBL" id="KFG38649.1"/>
    </source>
</evidence>
<dbReference type="AlphaFoldDB" id="A0A086K2N1"/>
<feature type="binding site" evidence="7">
    <location>
        <position position="209"/>
    </location>
    <ligand>
        <name>ATP</name>
        <dbReference type="ChEBI" id="CHEBI:30616"/>
    </ligand>
</feature>
<comment type="caution">
    <text evidence="10">The sequence shown here is derived from an EMBL/GenBank/DDBJ whole genome shotgun (WGS) entry which is preliminary data.</text>
</comment>
<keyword evidence="2" id="KW-0597">Phosphoprotein</keyword>
<dbReference type="PROSITE" id="PS00107">
    <property type="entry name" value="PROTEIN_KINASE_ATP"/>
    <property type="match status" value="1"/>
</dbReference>
<dbReference type="GO" id="GO:0005524">
    <property type="term" value="F:ATP binding"/>
    <property type="evidence" value="ECO:0007669"/>
    <property type="project" value="UniProtKB-UniRule"/>
</dbReference>
<proteinExistence type="inferred from homology"/>
<sequence>MRHVFNSSAWRVDLSGSANVGRVAEEFDRQEGPDALIGQPTHADNQESLSNLCHTQNDTSTEPAGPVSNTSRRKAFRWRVHHVNTRVFSTLHRYLRCTPLCSRAKYDIRKNGLAFAQLDEHRGRSDIMAVLRWVDVEACVYKQDKGAIAAAVAVDSLVSNGSHFTLDVLDKECQPLRMVRGRYLGVGGNGIVFEASTAHSGELDSLALKLLFLDRTFLQSPQSDISKALAVSKRMEMRIRLLLRSVTSAQLYFRDRFAVPLFCGRIRGLPDLFDIGSRGAGCSIVVLYKRLYCSLADLLSACASLSYQARLFLTKQMIEVVHNLHCKGLVHRDIKDSNFFLDEQGNIYLGDFGLSVPNGSTEALVYTPKLTDPSDVGIVLAGWDRRRAIFAQVTEAADLWALGMTLYKLWTGVYPFGLSSKHFRRTKDVTMYIQQLSEDKSLPDLFRQRRDAGVQQVHPEVQRIIRGLLCFDRTQRLRLSEVVRTSQVLS</sequence>
<dbReference type="PROSITE" id="PS00108">
    <property type="entry name" value="PROTEIN_KINASE_ST"/>
    <property type="match status" value="1"/>
</dbReference>
<reference evidence="10 11" key="1">
    <citation type="submission" date="2014-02" db="EMBL/GenBank/DDBJ databases">
        <authorList>
            <person name="Sibley D."/>
            <person name="Venepally P."/>
            <person name="Karamycheva S."/>
            <person name="Hadjithomas M."/>
            <person name="Khan A."/>
            <person name="Brunk B."/>
            <person name="Roos D."/>
            <person name="Caler E."/>
            <person name="Lorenzi H."/>
        </authorList>
    </citation>
    <scope>NUCLEOTIDE SEQUENCE [LARGE SCALE GENOMIC DNA]</scope>
    <source>
        <strain evidence="10 11">GAB2-2007-GAL-DOM2</strain>
    </source>
</reference>
<evidence type="ECO:0000256" key="5">
    <source>
        <dbReference type="ARBA" id="ARBA00022777"/>
    </source>
</evidence>
<keyword evidence="3 10" id="KW-0808">Transferase</keyword>
<dbReference type="SUPFAM" id="SSF56112">
    <property type="entry name" value="Protein kinase-like (PK-like)"/>
    <property type="match status" value="1"/>
</dbReference>
<organism evidence="10 11">
    <name type="scientific">Toxoplasma gondii GAB2-2007-GAL-DOM2</name>
    <dbReference type="NCBI Taxonomy" id="1130820"/>
    <lineage>
        <taxon>Eukaryota</taxon>
        <taxon>Sar</taxon>
        <taxon>Alveolata</taxon>
        <taxon>Apicomplexa</taxon>
        <taxon>Conoidasida</taxon>
        <taxon>Coccidia</taxon>
        <taxon>Eucoccidiorida</taxon>
        <taxon>Eimeriorina</taxon>
        <taxon>Sarcocystidae</taxon>
        <taxon>Toxoplasma</taxon>
    </lineage>
</organism>
<evidence type="ECO:0000256" key="6">
    <source>
        <dbReference type="ARBA" id="ARBA00022840"/>
    </source>
</evidence>
<dbReference type="SMART" id="SM00220">
    <property type="entry name" value="S_TKc"/>
    <property type="match status" value="1"/>
</dbReference>
<keyword evidence="6 7" id="KW-0067">ATP-binding</keyword>
<evidence type="ECO:0000256" key="2">
    <source>
        <dbReference type="ARBA" id="ARBA00022553"/>
    </source>
</evidence>
<dbReference type="InterPro" id="IPR000719">
    <property type="entry name" value="Prot_kinase_dom"/>
</dbReference>
<evidence type="ECO:0000256" key="8">
    <source>
        <dbReference type="RuleBase" id="RU000304"/>
    </source>
</evidence>
<dbReference type="PANTHER" id="PTHR24351">
    <property type="entry name" value="RIBOSOMAL PROTEIN S6 KINASE"/>
    <property type="match status" value="1"/>
</dbReference>
<dbReference type="OrthoDB" id="371082at2759"/>
<dbReference type="Pfam" id="PF00069">
    <property type="entry name" value="Pkinase"/>
    <property type="match status" value="1"/>
</dbReference>
<evidence type="ECO:0000256" key="3">
    <source>
        <dbReference type="ARBA" id="ARBA00022679"/>
    </source>
</evidence>
<dbReference type="EMBL" id="AHZU02000910">
    <property type="protein sequence ID" value="KFG38649.1"/>
    <property type="molecule type" value="Genomic_DNA"/>
</dbReference>
<accession>A0A086K2N1</accession>
<evidence type="ECO:0000313" key="11">
    <source>
        <dbReference type="Proteomes" id="UP000028837"/>
    </source>
</evidence>
<evidence type="ECO:0000256" key="7">
    <source>
        <dbReference type="PROSITE-ProRule" id="PRU10141"/>
    </source>
</evidence>